<reference evidence="2" key="1">
    <citation type="journal article" date="2019" name="bioRxiv">
        <title>The Genome of the Zebra Mussel, Dreissena polymorpha: A Resource for Invasive Species Research.</title>
        <authorList>
            <person name="McCartney M.A."/>
            <person name="Auch B."/>
            <person name="Kono T."/>
            <person name="Mallez S."/>
            <person name="Zhang Y."/>
            <person name="Obille A."/>
            <person name="Becker A."/>
            <person name="Abrahante J.E."/>
            <person name="Garbe J."/>
            <person name="Badalamenti J.P."/>
            <person name="Herman A."/>
            <person name="Mangelson H."/>
            <person name="Liachko I."/>
            <person name="Sullivan S."/>
            <person name="Sone E.D."/>
            <person name="Koren S."/>
            <person name="Silverstein K.A.T."/>
            <person name="Beckman K.B."/>
            <person name="Gohl D.M."/>
        </authorList>
    </citation>
    <scope>NUCLEOTIDE SEQUENCE</scope>
    <source>
        <strain evidence="2">Duluth1</strain>
        <tissue evidence="2">Whole animal</tissue>
    </source>
</reference>
<accession>A0A9D4HMK6</accession>
<feature type="compositionally biased region" description="Polar residues" evidence="1">
    <location>
        <begin position="72"/>
        <end position="82"/>
    </location>
</feature>
<dbReference type="Proteomes" id="UP000828390">
    <property type="component" value="Unassembled WGS sequence"/>
</dbReference>
<comment type="caution">
    <text evidence="2">The sequence shown here is derived from an EMBL/GenBank/DDBJ whole genome shotgun (WGS) entry which is preliminary data.</text>
</comment>
<dbReference type="EMBL" id="JAIWYP010000012">
    <property type="protein sequence ID" value="KAH3724090.1"/>
    <property type="molecule type" value="Genomic_DNA"/>
</dbReference>
<feature type="compositionally biased region" description="Basic residues" evidence="1">
    <location>
        <begin position="28"/>
        <end position="48"/>
    </location>
</feature>
<name>A0A9D4HMK6_DREPO</name>
<evidence type="ECO:0000313" key="3">
    <source>
        <dbReference type="Proteomes" id="UP000828390"/>
    </source>
</evidence>
<feature type="region of interest" description="Disordered" evidence="1">
    <location>
        <begin position="28"/>
        <end position="94"/>
    </location>
</feature>
<organism evidence="2 3">
    <name type="scientific">Dreissena polymorpha</name>
    <name type="common">Zebra mussel</name>
    <name type="synonym">Mytilus polymorpha</name>
    <dbReference type="NCBI Taxonomy" id="45954"/>
    <lineage>
        <taxon>Eukaryota</taxon>
        <taxon>Metazoa</taxon>
        <taxon>Spiralia</taxon>
        <taxon>Lophotrochozoa</taxon>
        <taxon>Mollusca</taxon>
        <taxon>Bivalvia</taxon>
        <taxon>Autobranchia</taxon>
        <taxon>Heteroconchia</taxon>
        <taxon>Euheterodonta</taxon>
        <taxon>Imparidentia</taxon>
        <taxon>Neoheterodontei</taxon>
        <taxon>Myida</taxon>
        <taxon>Dreissenoidea</taxon>
        <taxon>Dreissenidae</taxon>
        <taxon>Dreissena</taxon>
    </lineage>
</organism>
<protein>
    <submittedName>
        <fullName evidence="2">Uncharacterized protein</fullName>
    </submittedName>
</protein>
<gene>
    <name evidence="2" type="ORF">DPMN_049892</name>
</gene>
<evidence type="ECO:0000256" key="1">
    <source>
        <dbReference type="SAM" id="MobiDB-lite"/>
    </source>
</evidence>
<sequence length="159" mass="17725">MEFSTIKLNPQLSTYACLYSCHSTGTARRAKQKKKTRTKKLKKRKHSHFGCSKEHGTDGQILNANHKRPESPQKSTGNTVESNHNDKKAAPKAKTVYARQNPDDLCNTQIQTITSNSDCQSTQAEIDVDQVTLASYQSQPHVAKTMDPCFNSLSNESAR</sequence>
<keyword evidence="3" id="KW-1185">Reference proteome</keyword>
<reference evidence="2" key="2">
    <citation type="submission" date="2020-11" db="EMBL/GenBank/DDBJ databases">
        <authorList>
            <person name="McCartney M.A."/>
            <person name="Auch B."/>
            <person name="Kono T."/>
            <person name="Mallez S."/>
            <person name="Becker A."/>
            <person name="Gohl D.M."/>
            <person name="Silverstein K.A.T."/>
            <person name="Koren S."/>
            <person name="Bechman K.B."/>
            <person name="Herman A."/>
            <person name="Abrahante J.E."/>
            <person name="Garbe J."/>
        </authorList>
    </citation>
    <scope>NUCLEOTIDE SEQUENCE</scope>
    <source>
        <strain evidence="2">Duluth1</strain>
        <tissue evidence="2">Whole animal</tissue>
    </source>
</reference>
<dbReference type="AlphaFoldDB" id="A0A9D4HMK6"/>
<proteinExistence type="predicted"/>
<evidence type="ECO:0000313" key="2">
    <source>
        <dbReference type="EMBL" id="KAH3724090.1"/>
    </source>
</evidence>